<comment type="similarity">
    <text evidence="1 9 10">Belongs to the class-I aminoacyl-tRNA synthetase family.</text>
</comment>
<dbReference type="EC" id="6.1.1.4" evidence="9"/>
<reference evidence="15 16" key="1">
    <citation type="journal article" date="2015" name="Nature">
        <title>rRNA introns, odd ribosomes, and small enigmatic genomes across a large radiation of phyla.</title>
        <authorList>
            <person name="Brown C.T."/>
            <person name="Hug L.A."/>
            <person name="Thomas B.C."/>
            <person name="Sharon I."/>
            <person name="Castelle C.J."/>
            <person name="Singh A."/>
            <person name="Wilkins M.J."/>
            <person name="Williams K.H."/>
            <person name="Banfield J.F."/>
        </authorList>
    </citation>
    <scope>NUCLEOTIDE SEQUENCE [LARGE SCALE GENOMIC DNA]</scope>
</reference>
<dbReference type="InterPro" id="IPR009080">
    <property type="entry name" value="tRNAsynth_Ia_anticodon-bd"/>
</dbReference>
<comment type="catalytic activity">
    <reaction evidence="8 9">
        <text>tRNA(Leu) + L-leucine + ATP = L-leucyl-tRNA(Leu) + AMP + diphosphate</text>
        <dbReference type="Rhea" id="RHEA:11688"/>
        <dbReference type="Rhea" id="RHEA-COMP:9613"/>
        <dbReference type="Rhea" id="RHEA-COMP:9622"/>
        <dbReference type="ChEBI" id="CHEBI:30616"/>
        <dbReference type="ChEBI" id="CHEBI:33019"/>
        <dbReference type="ChEBI" id="CHEBI:57427"/>
        <dbReference type="ChEBI" id="CHEBI:78442"/>
        <dbReference type="ChEBI" id="CHEBI:78494"/>
        <dbReference type="ChEBI" id="CHEBI:456215"/>
        <dbReference type="EC" id="6.1.1.4"/>
    </reaction>
</comment>
<dbReference type="Proteomes" id="UP000034190">
    <property type="component" value="Unassembled WGS sequence"/>
</dbReference>
<dbReference type="InterPro" id="IPR002302">
    <property type="entry name" value="Leu-tRNA-ligase"/>
</dbReference>
<evidence type="ECO:0000256" key="4">
    <source>
        <dbReference type="ARBA" id="ARBA00022741"/>
    </source>
</evidence>
<evidence type="ECO:0000313" key="15">
    <source>
        <dbReference type="EMBL" id="KKR91483.1"/>
    </source>
</evidence>
<proteinExistence type="inferred from homology"/>
<feature type="domain" description="Methionyl/Valyl/Leucyl/Isoleucyl-tRNA synthetase anticodon-binding" evidence="12">
    <location>
        <begin position="852"/>
        <end position="967"/>
    </location>
</feature>
<dbReference type="CDD" id="cd07958">
    <property type="entry name" value="Anticodon_Ia_Leu_BEm"/>
    <property type="match status" value="1"/>
</dbReference>
<dbReference type="InterPro" id="IPR013155">
    <property type="entry name" value="M/V/L/I-tRNA-synth_anticd-bd"/>
</dbReference>
<evidence type="ECO:0000256" key="9">
    <source>
        <dbReference type="HAMAP-Rule" id="MF_00049"/>
    </source>
</evidence>
<evidence type="ECO:0000259" key="14">
    <source>
        <dbReference type="Pfam" id="PF13603"/>
    </source>
</evidence>
<dbReference type="Gene3D" id="3.40.50.1820">
    <property type="entry name" value="alpha/beta hydrolase"/>
    <property type="match status" value="1"/>
</dbReference>
<dbReference type="GO" id="GO:0005524">
    <property type="term" value="F:ATP binding"/>
    <property type="evidence" value="ECO:0007669"/>
    <property type="project" value="UniProtKB-UniRule"/>
</dbReference>
<dbReference type="FunFam" id="3.10.20.590:FF:000001">
    <property type="entry name" value="Leucine--tRNA ligase"/>
    <property type="match status" value="1"/>
</dbReference>
<keyword evidence="4 9" id="KW-0547">Nucleotide-binding</keyword>
<evidence type="ECO:0000259" key="12">
    <source>
        <dbReference type="Pfam" id="PF08264"/>
    </source>
</evidence>
<dbReference type="Gene3D" id="3.40.50.620">
    <property type="entry name" value="HUPs"/>
    <property type="match status" value="2"/>
</dbReference>
<evidence type="ECO:0000259" key="13">
    <source>
        <dbReference type="Pfam" id="PF09334"/>
    </source>
</evidence>
<dbReference type="Gene3D" id="3.90.740.10">
    <property type="entry name" value="Valyl/Leucyl/Isoleucyl-tRNA synthetase, editing domain"/>
    <property type="match status" value="1"/>
</dbReference>
<dbReference type="SUPFAM" id="SSF47323">
    <property type="entry name" value="Anticodon-binding domain of a subclass of class I aminoacyl-tRNA synthetases"/>
    <property type="match status" value="1"/>
</dbReference>
<dbReference type="InterPro" id="IPR010662">
    <property type="entry name" value="RBBP9/YdeN"/>
</dbReference>
<feature type="binding site" evidence="9">
    <location>
        <position position="773"/>
    </location>
    <ligand>
        <name>ATP</name>
        <dbReference type="ChEBI" id="CHEBI:30616"/>
    </ligand>
</feature>
<dbReference type="FunFam" id="1.10.730.10:FF:000011">
    <property type="entry name" value="Leucine--tRNA ligase chloroplastic/mitochondrial"/>
    <property type="match status" value="1"/>
</dbReference>
<dbReference type="InterPro" id="IPR015413">
    <property type="entry name" value="Methionyl/Leucyl_tRNA_Synth"/>
</dbReference>
<keyword evidence="7 9" id="KW-0030">Aminoacyl-tRNA synthetase</keyword>
<dbReference type="InterPro" id="IPR009008">
    <property type="entry name" value="Val/Leu/Ile-tRNA-synth_edit"/>
</dbReference>
<dbReference type="PANTHER" id="PTHR43740">
    <property type="entry name" value="LEUCYL-TRNA SYNTHETASE"/>
    <property type="match status" value="1"/>
</dbReference>
<dbReference type="HAMAP" id="MF_00049_B">
    <property type="entry name" value="Leu_tRNA_synth_B"/>
    <property type="match status" value="1"/>
</dbReference>
<feature type="domain" description="Aminoacyl-tRNA synthetase class Ia" evidence="11">
    <location>
        <begin position="715"/>
        <end position="796"/>
    </location>
</feature>
<dbReference type="Pfam" id="PF00133">
    <property type="entry name" value="tRNA-synt_1"/>
    <property type="match status" value="1"/>
</dbReference>
<sequence length="1006" mass="114981">MEKYNHQKIEAKWQKKWNKEKLYKTSGNKDKPKYYVLDMFPYPSGSGLHVGHPKGYIATDIFARAKMMQGYNVLHPMGWDAFGLPTENYAMQNKIHPCAATEKNIATFKRQLGLLGFTYDWDREINTTDPEYYKWTQWTFLKMFERGLAYESYEPINWCPKCQTGLSNEDLEDGKCERCDSVVEKKPMRQWLLKITDYADRLLSDLEKLPAWEESIKEMQRNWIGRKEGINIDYKIEGLDSKLSVFTTRPDTNFGATFIVAAPDSVFTAEKIGSFPNQAEVKKYVEAARHKTELERISEGRKKTGVFTGLNAINNLTGRKMPIYISDFILASVGTGVVVGVPGHDLRDFEFAQAMGLEIIRVVVGADGDTSPITKKEQVQEEAGTMINSGLLDGMNIHDATRKIMDHIETKDWGKKIVSYKIKDWVFSRQRYWGEPIPIIHCQACKNKKYNFIFIHGYGSSGKEGWRPWLKRELEGRGHKAYSPDLPNSLKPNVDEQADFIIKNVELGEDTILIGGSLGGVVIMRILEKIKIKIAKAVFIDSVFKPEFADHDRPDVAAACDWKFNFKKISQASSSFVVLADSDFPVIKKEHSEELAKKFNTSVTYVKPNGQHFSKSATEPEILKIFGNLGIVIVPYEDLPLKLPEVKNYQPTGTGESPLANIKEWVNTKCPQCGGRALRETNTMPQWAGSSWYYLRYIDPKNKTALVDKDKEKYWSPVDFYVGGAEHATRHLIYARFWHKFLFDIGAVNYDEPFTRLQHVGLILAEDGRKMSKRWNNVINPDEIVEKYGADAMRIYEMFMGPFSQPCAWSTKSLIGGRRFLEKIWHFYHQVKLFDCGGVGCDKAPTGLPQLMHKTIKKVTEDIENFHYNTAISQMMIFMNFASQLDSVPRGALENFLKILAPFAPHLTEELWSGLGHPSAKLGTSKQSIFKEEWPKYNPELVKDETINLVIQINGKVRDTVEVFADISEKEAREFALDSEKIKKWLDGKEIKKVIFVKGKLVNVVI</sequence>
<evidence type="ECO:0000256" key="2">
    <source>
        <dbReference type="ARBA" id="ARBA00022490"/>
    </source>
</evidence>
<organism evidence="15 16">
    <name type="scientific">Candidatus Falkowbacteria bacterium GW2011_GWA2_41_14</name>
    <dbReference type="NCBI Taxonomy" id="1618635"/>
    <lineage>
        <taxon>Bacteria</taxon>
        <taxon>Candidatus Falkowiibacteriota</taxon>
    </lineage>
</organism>
<comment type="subcellular location">
    <subcellularLocation>
        <location evidence="9">Cytoplasm</location>
    </subcellularLocation>
</comment>
<dbReference type="PATRIC" id="fig|1618635.3.peg.368"/>
<dbReference type="SUPFAM" id="SSF53474">
    <property type="entry name" value="alpha/beta-Hydrolases"/>
    <property type="match status" value="1"/>
</dbReference>
<gene>
    <name evidence="9" type="primary">leuS</name>
    <name evidence="15" type="ORF">UU43_C0005G0014</name>
</gene>
<comment type="caution">
    <text evidence="9">Lacks conserved residue(s) required for the propagation of feature annotation.</text>
</comment>
<evidence type="ECO:0000256" key="3">
    <source>
        <dbReference type="ARBA" id="ARBA00022598"/>
    </source>
</evidence>
<dbReference type="GO" id="GO:0002161">
    <property type="term" value="F:aminoacyl-tRNA deacylase activity"/>
    <property type="evidence" value="ECO:0007669"/>
    <property type="project" value="InterPro"/>
</dbReference>
<comment type="caution">
    <text evidence="15">The sequence shown here is derived from an EMBL/GenBank/DDBJ whole genome shotgun (WGS) entry which is preliminary data.</text>
</comment>
<dbReference type="Gene3D" id="3.10.20.590">
    <property type="match status" value="1"/>
</dbReference>
<dbReference type="GO" id="GO:0005829">
    <property type="term" value="C:cytosol"/>
    <property type="evidence" value="ECO:0007669"/>
    <property type="project" value="TreeGrafter"/>
</dbReference>
<evidence type="ECO:0000256" key="10">
    <source>
        <dbReference type="RuleBase" id="RU363039"/>
    </source>
</evidence>
<dbReference type="Pfam" id="PF09334">
    <property type="entry name" value="tRNA-synt_1g"/>
    <property type="match status" value="1"/>
</dbReference>
<dbReference type="GO" id="GO:0006429">
    <property type="term" value="P:leucyl-tRNA aminoacylation"/>
    <property type="evidence" value="ECO:0007669"/>
    <property type="project" value="UniProtKB-UniRule"/>
</dbReference>
<evidence type="ECO:0000259" key="11">
    <source>
        <dbReference type="Pfam" id="PF00133"/>
    </source>
</evidence>
<dbReference type="PRINTS" id="PR00985">
    <property type="entry name" value="TRNASYNTHLEU"/>
</dbReference>
<dbReference type="Pfam" id="PF13603">
    <property type="entry name" value="tRNA-synt_1_2"/>
    <property type="match status" value="1"/>
</dbReference>
<accession>A0A0G0URX1</accession>
<evidence type="ECO:0000256" key="8">
    <source>
        <dbReference type="ARBA" id="ARBA00047469"/>
    </source>
</evidence>
<dbReference type="Gene3D" id="1.10.730.10">
    <property type="entry name" value="Isoleucyl-tRNA Synthetase, Domain 1"/>
    <property type="match status" value="1"/>
</dbReference>
<dbReference type="SUPFAM" id="SSF52374">
    <property type="entry name" value="Nucleotidylyl transferase"/>
    <property type="match status" value="1"/>
</dbReference>
<feature type="domain" description="Methionyl/Leucyl tRNA synthetase" evidence="13">
    <location>
        <begin position="39"/>
        <end position="166"/>
    </location>
</feature>
<dbReference type="NCBIfam" id="TIGR00396">
    <property type="entry name" value="leuS_bact"/>
    <property type="match status" value="1"/>
</dbReference>
<dbReference type="SUPFAM" id="SSF50677">
    <property type="entry name" value="ValRS/IleRS/LeuRS editing domain"/>
    <property type="match status" value="1"/>
</dbReference>
<dbReference type="InterPro" id="IPR025709">
    <property type="entry name" value="Leu_tRNA-synth_edit"/>
</dbReference>
<dbReference type="PANTHER" id="PTHR43740:SF2">
    <property type="entry name" value="LEUCINE--TRNA LIGASE, MITOCHONDRIAL"/>
    <property type="match status" value="1"/>
</dbReference>
<evidence type="ECO:0000256" key="6">
    <source>
        <dbReference type="ARBA" id="ARBA00022917"/>
    </source>
</evidence>
<dbReference type="InterPro" id="IPR014729">
    <property type="entry name" value="Rossmann-like_a/b/a_fold"/>
</dbReference>
<evidence type="ECO:0000256" key="1">
    <source>
        <dbReference type="ARBA" id="ARBA00005594"/>
    </source>
</evidence>
<keyword evidence="2 9" id="KW-0963">Cytoplasm</keyword>
<dbReference type="CDD" id="cd00812">
    <property type="entry name" value="LeuRS_core"/>
    <property type="match status" value="1"/>
</dbReference>
<evidence type="ECO:0000256" key="7">
    <source>
        <dbReference type="ARBA" id="ARBA00023146"/>
    </source>
</evidence>
<dbReference type="GO" id="GO:0004823">
    <property type="term" value="F:leucine-tRNA ligase activity"/>
    <property type="evidence" value="ECO:0007669"/>
    <property type="project" value="UniProtKB-UniRule"/>
</dbReference>
<dbReference type="Pfam" id="PF08264">
    <property type="entry name" value="Anticodon_1"/>
    <property type="match status" value="1"/>
</dbReference>
<keyword evidence="5 9" id="KW-0067">ATP-binding</keyword>
<evidence type="ECO:0000256" key="5">
    <source>
        <dbReference type="ARBA" id="ARBA00022840"/>
    </source>
</evidence>
<protein>
    <recommendedName>
        <fullName evidence="9">Leucine--tRNA ligase</fullName>
        <ecNumber evidence="9">6.1.1.4</ecNumber>
    </recommendedName>
    <alternativeName>
        <fullName evidence="9">Leucyl-tRNA synthetase</fullName>
        <shortName evidence="9">LeuRS</shortName>
    </alternativeName>
</protein>
<keyword evidence="6 9" id="KW-0648">Protein biosynthesis</keyword>
<dbReference type="EMBL" id="LCAP01000005">
    <property type="protein sequence ID" value="KKR91483.1"/>
    <property type="molecule type" value="Genomic_DNA"/>
</dbReference>
<keyword evidence="3 9" id="KW-0436">Ligase</keyword>
<feature type="domain" description="Leucyl-tRNA synthetase editing" evidence="14">
    <location>
        <begin position="221"/>
        <end position="408"/>
    </location>
</feature>
<dbReference type="AlphaFoldDB" id="A0A0G0URX1"/>
<dbReference type="FunFam" id="3.40.50.620:FF:000077">
    <property type="entry name" value="Leucine--tRNA ligase"/>
    <property type="match status" value="1"/>
</dbReference>
<dbReference type="Pfam" id="PF06821">
    <property type="entry name" value="Ser_hydrolase"/>
    <property type="match status" value="1"/>
</dbReference>
<evidence type="ECO:0000313" key="16">
    <source>
        <dbReference type="Proteomes" id="UP000034190"/>
    </source>
</evidence>
<dbReference type="InterPro" id="IPR029058">
    <property type="entry name" value="AB_hydrolase_fold"/>
</dbReference>
<name>A0A0G0URX1_9BACT</name>
<dbReference type="InterPro" id="IPR002300">
    <property type="entry name" value="aa-tRNA-synth_Ia"/>
</dbReference>